<evidence type="ECO:0000256" key="1">
    <source>
        <dbReference type="ARBA" id="ARBA00023125"/>
    </source>
</evidence>
<dbReference type="Proteomes" id="UP000823990">
    <property type="component" value="Unassembled WGS sequence"/>
</dbReference>
<name>A0A9D1Q079_9FIRM</name>
<evidence type="ECO:0000259" key="3">
    <source>
        <dbReference type="PROSITE" id="PS50977"/>
    </source>
</evidence>
<reference evidence="4" key="1">
    <citation type="journal article" date="2021" name="PeerJ">
        <title>Extensive microbial diversity within the chicken gut microbiome revealed by metagenomics and culture.</title>
        <authorList>
            <person name="Gilroy R."/>
            <person name="Ravi A."/>
            <person name="Getino M."/>
            <person name="Pursley I."/>
            <person name="Horton D.L."/>
            <person name="Alikhan N.F."/>
            <person name="Baker D."/>
            <person name="Gharbi K."/>
            <person name="Hall N."/>
            <person name="Watson M."/>
            <person name="Adriaenssens E.M."/>
            <person name="Foster-Nyarko E."/>
            <person name="Jarju S."/>
            <person name="Secka A."/>
            <person name="Antonio M."/>
            <person name="Oren A."/>
            <person name="Chaudhuri R.R."/>
            <person name="La Ragione R."/>
            <person name="Hildebrand F."/>
            <person name="Pallen M.J."/>
        </authorList>
    </citation>
    <scope>NUCLEOTIDE SEQUENCE</scope>
    <source>
        <strain evidence="4">12435</strain>
    </source>
</reference>
<dbReference type="Gene3D" id="1.10.357.10">
    <property type="entry name" value="Tetracycline Repressor, domain 2"/>
    <property type="match status" value="1"/>
</dbReference>
<feature type="DNA-binding region" description="H-T-H motif" evidence="2">
    <location>
        <begin position="33"/>
        <end position="52"/>
    </location>
</feature>
<keyword evidence="1 2" id="KW-0238">DNA-binding</keyword>
<sequence length="209" mass="23965">MPAGSEELTMAREKEIIDACARLYEKLPYAKITIGAISEETSFTRTSVYNYFRTKEEIFLALLEREYEAWTADLTALAGERFPAEEFPARFSEALEKRGRMLKLLSMNLYDMEAGSGMEALVSFKKAYARSIKAVTACLRAHYADVRDEDAQRFVYAFYPFLFGVYPYTRATDKQKEAMDRAGVVYRPLTVREITLSFTEALVADLKRK</sequence>
<dbReference type="InterPro" id="IPR041483">
    <property type="entry name" value="TetR_C_34"/>
</dbReference>
<protein>
    <submittedName>
        <fullName evidence="4">TetR/AcrR family transcriptional regulator</fullName>
    </submittedName>
</protein>
<evidence type="ECO:0000256" key="2">
    <source>
        <dbReference type="PROSITE-ProRule" id="PRU00335"/>
    </source>
</evidence>
<dbReference type="InterPro" id="IPR009057">
    <property type="entry name" value="Homeodomain-like_sf"/>
</dbReference>
<proteinExistence type="predicted"/>
<organism evidence="4 5">
    <name type="scientific">Candidatus Protoclostridium stercorigallinarum</name>
    <dbReference type="NCBI Taxonomy" id="2838741"/>
    <lineage>
        <taxon>Bacteria</taxon>
        <taxon>Bacillati</taxon>
        <taxon>Bacillota</taxon>
        <taxon>Clostridia</taxon>
        <taxon>Candidatus Protoclostridium</taxon>
    </lineage>
</organism>
<dbReference type="Pfam" id="PF00440">
    <property type="entry name" value="TetR_N"/>
    <property type="match status" value="1"/>
</dbReference>
<evidence type="ECO:0000313" key="5">
    <source>
        <dbReference type="Proteomes" id="UP000823990"/>
    </source>
</evidence>
<dbReference type="GO" id="GO:0003677">
    <property type="term" value="F:DNA binding"/>
    <property type="evidence" value="ECO:0007669"/>
    <property type="project" value="UniProtKB-UniRule"/>
</dbReference>
<dbReference type="PROSITE" id="PS50977">
    <property type="entry name" value="HTH_TETR_2"/>
    <property type="match status" value="1"/>
</dbReference>
<accession>A0A9D1Q079</accession>
<gene>
    <name evidence="4" type="ORF">H9892_03970</name>
</gene>
<comment type="caution">
    <text evidence="4">The sequence shown here is derived from an EMBL/GenBank/DDBJ whole genome shotgun (WGS) entry which is preliminary data.</text>
</comment>
<reference evidence="4" key="2">
    <citation type="submission" date="2021-04" db="EMBL/GenBank/DDBJ databases">
        <authorList>
            <person name="Gilroy R."/>
        </authorList>
    </citation>
    <scope>NUCLEOTIDE SEQUENCE</scope>
    <source>
        <strain evidence="4">12435</strain>
    </source>
</reference>
<dbReference type="SUPFAM" id="SSF46689">
    <property type="entry name" value="Homeodomain-like"/>
    <property type="match status" value="1"/>
</dbReference>
<dbReference type="EMBL" id="DXHS01000068">
    <property type="protein sequence ID" value="HIW02476.1"/>
    <property type="molecule type" value="Genomic_DNA"/>
</dbReference>
<evidence type="ECO:0000313" key="4">
    <source>
        <dbReference type="EMBL" id="HIW02476.1"/>
    </source>
</evidence>
<feature type="domain" description="HTH tetR-type" evidence="3">
    <location>
        <begin position="10"/>
        <end position="70"/>
    </location>
</feature>
<dbReference type="AlphaFoldDB" id="A0A9D1Q079"/>
<dbReference type="Pfam" id="PF17929">
    <property type="entry name" value="TetR_C_34"/>
    <property type="match status" value="1"/>
</dbReference>
<dbReference type="InterPro" id="IPR001647">
    <property type="entry name" value="HTH_TetR"/>
</dbReference>